<dbReference type="EMBL" id="JAAIUW010000005">
    <property type="protein sequence ID" value="KAF7830640.1"/>
    <property type="molecule type" value="Genomic_DNA"/>
</dbReference>
<dbReference type="InterPro" id="IPR044837">
    <property type="entry name" value="REM16-like"/>
</dbReference>
<sequence>MVVPKLSYEESRRKRLEENQKRIEALNLPQLSQALRNSPSPKPSPMKKAKSSSTEKQIVVVRRSGRVANMPAPVYKEVLIDRVAIPRRVYGTKRNLSNRVYASEEARQKAFVKAEKLVLDLEPEYPTFIKSMLQSHVSGGFWLGLPVYFCKTSLPKRDDMITLIDEDENEYPTVYLARKTGLSGGWKGFAVAHNLADGDALVFQLIRPTAFKVYIMRVDSPTPAVGDQLELVPWNQNFLLVVIVYKVLLFTFNKNLIVTDLMTFLVASED</sequence>
<dbReference type="Gene3D" id="2.40.330.10">
    <property type="entry name" value="DNA-binding pseudobarrel domain"/>
    <property type="match status" value="1"/>
</dbReference>
<dbReference type="AlphaFoldDB" id="A0A834TXY9"/>
<dbReference type="InterPro" id="IPR015300">
    <property type="entry name" value="DNA-bd_pseudobarrel_sf"/>
</dbReference>
<dbReference type="PROSITE" id="PS50863">
    <property type="entry name" value="B3"/>
    <property type="match status" value="1"/>
</dbReference>
<evidence type="ECO:0000256" key="1">
    <source>
        <dbReference type="ARBA" id="ARBA00004123"/>
    </source>
</evidence>
<gene>
    <name evidence="8" type="ORF">G2W53_012973</name>
</gene>
<dbReference type="PANTHER" id="PTHR31391">
    <property type="entry name" value="B3 DOMAIN-CONTAINING PROTEIN OS11G0197600-RELATED"/>
    <property type="match status" value="1"/>
</dbReference>
<keyword evidence="9" id="KW-1185">Reference proteome</keyword>
<evidence type="ECO:0000256" key="5">
    <source>
        <dbReference type="ARBA" id="ARBA00023242"/>
    </source>
</evidence>
<proteinExistence type="predicted"/>
<dbReference type="OrthoDB" id="1909330at2759"/>
<dbReference type="GO" id="GO:0005634">
    <property type="term" value="C:nucleus"/>
    <property type="evidence" value="ECO:0007669"/>
    <property type="project" value="UniProtKB-SubCell"/>
</dbReference>
<dbReference type="SMART" id="SM01019">
    <property type="entry name" value="B3"/>
    <property type="match status" value="1"/>
</dbReference>
<accession>A0A834TXY9</accession>
<keyword evidence="5" id="KW-0539">Nucleus</keyword>
<organism evidence="8 9">
    <name type="scientific">Senna tora</name>
    <dbReference type="NCBI Taxonomy" id="362788"/>
    <lineage>
        <taxon>Eukaryota</taxon>
        <taxon>Viridiplantae</taxon>
        <taxon>Streptophyta</taxon>
        <taxon>Embryophyta</taxon>
        <taxon>Tracheophyta</taxon>
        <taxon>Spermatophyta</taxon>
        <taxon>Magnoliopsida</taxon>
        <taxon>eudicotyledons</taxon>
        <taxon>Gunneridae</taxon>
        <taxon>Pentapetalae</taxon>
        <taxon>rosids</taxon>
        <taxon>fabids</taxon>
        <taxon>Fabales</taxon>
        <taxon>Fabaceae</taxon>
        <taxon>Caesalpinioideae</taxon>
        <taxon>Cassia clade</taxon>
        <taxon>Senna</taxon>
    </lineage>
</organism>
<evidence type="ECO:0000313" key="8">
    <source>
        <dbReference type="EMBL" id="KAF7830640.1"/>
    </source>
</evidence>
<dbReference type="PANTHER" id="PTHR31391:SF4">
    <property type="entry name" value="B3 DOMAIN-CONTAINING PROTEIN OS03G0184500"/>
    <property type="match status" value="1"/>
</dbReference>
<keyword evidence="4" id="KW-0804">Transcription</keyword>
<dbReference type="CDD" id="cd10017">
    <property type="entry name" value="B3_DNA"/>
    <property type="match status" value="1"/>
</dbReference>
<evidence type="ECO:0000259" key="7">
    <source>
        <dbReference type="PROSITE" id="PS50863"/>
    </source>
</evidence>
<dbReference type="GO" id="GO:0003677">
    <property type="term" value="F:DNA binding"/>
    <property type="evidence" value="ECO:0007669"/>
    <property type="project" value="UniProtKB-KW"/>
</dbReference>
<evidence type="ECO:0000256" key="3">
    <source>
        <dbReference type="ARBA" id="ARBA00023125"/>
    </source>
</evidence>
<name>A0A834TXY9_9FABA</name>
<comment type="caution">
    <text evidence="8">The sequence shown here is derived from an EMBL/GenBank/DDBJ whole genome shotgun (WGS) entry which is preliminary data.</text>
</comment>
<keyword evidence="3" id="KW-0238">DNA-binding</keyword>
<evidence type="ECO:0000256" key="6">
    <source>
        <dbReference type="SAM" id="MobiDB-lite"/>
    </source>
</evidence>
<dbReference type="SUPFAM" id="SSF101936">
    <property type="entry name" value="DNA-binding pseudobarrel domain"/>
    <property type="match status" value="1"/>
</dbReference>
<dbReference type="InterPro" id="IPR003340">
    <property type="entry name" value="B3_DNA-bd"/>
</dbReference>
<feature type="domain" description="TF-B3" evidence="7">
    <location>
        <begin position="128"/>
        <end position="219"/>
    </location>
</feature>
<reference evidence="8" key="1">
    <citation type="submission" date="2020-09" db="EMBL/GenBank/DDBJ databases">
        <title>Genome-Enabled Discovery of Anthraquinone Biosynthesis in Senna tora.</title>
        <authorList>
            <person name="Kang S.-H."/>
            <person name="Pandey R.P."/>
            <person name="Lee C.-M."/>
            <person name="Sim J.-S."/>
            <person name="Jeong J.-T."/>
            <person name="Choi B.-S."/>
            <person name="Jung M."/>
            <person name="Ginzburg D."/>
            <person name="Zhao K."/>
            <person name="Won S.Y."/>
            <person name="Oh T.-J."/>
            <person name="Yu Y."/>
            <person name="Kim N.-H."/>
            <person name="Lee O.R."/>
            <person name="Lee T.-H."/>
            <person name="Bashyal P."/>
            <person name="Kim T.-S."/>
            <person name="Lee W.-H."/>
            <person name="Kawkins C."/>
            <person name="Kim C.-K."/>
            <person name="Kim J.S."/>
            <person name="Ahn B.O."/>
            <person name="Rhee S.Y."/>
            <person name="Sohng J.K."/>
        </authorList>
    </citation>
    <scope>NUCLEOTIDE SEQUENCE</scope>
    <source>
        <tissue evidence="8">Leaf</tissue>
    </source>
</reference>
<dbReference type="Pfam" id="PF02362">
    <property type="entry name" value="B3"/>
    <property type="match status" value="1"/>
</dbReference>
<evidence type="ECO:0000256" key="4">
    <source>
        <dbReference type="ARBA" id="ARBA00023163"/>
    </source>
</evidence>
<protein>
    <submittedName>
        <fullName evidence="8">B3 domain-containing protein</fullName>
    </submittedName>
</protein>
<dbReference type="Proteomes" id="UP000634136">
    <property type="component" value="Unassembled WGS sequence"/>
</dbReference>
<feature type="region of interest" description="Disordered" evidence="6">
    <location>
        <begin position="27"/>
        <end position="57"/>
    </location>
</feature>
<keyword evidence="2" id="KW-0805">Transcription regulation</keyword>
<evidence type="ECO:0000313" key="9">
    <source>
        <dbReference type="Proteomes" id="UP000634136"/>
    </source>
</evidence>
<evidence type="ECO:0000256" key="2">
    <source>
        <dbReference type="ARBA" id="ARBA00023015"/>
    </source>
</evidence>
<comment type="subcellular location">
    <subcellularLocation>
        <location evidence="1">Nucleus</location>
    </subcellularLocation>
</comment>